<feature type="domain" description="Peptidase S8/S53" evidence="12">
    <location>
        <begin position="67"/>
        <end position="544"/>
    </location>
</feature>
<dbReference type="PANTHER" id="PTHR43806">
    <property type="entry name" value="PEPTIDASE S8"/>
    <property type="match status" value="1"/>
</dbReference>
<dbReference type="Pfam" id="PF21223">
    <property type="entry name" value="TPPII_Ig-like-1"/>
    <property type="match status" value="1"/>
</dbReference>
<reference evidence="17" key="1">
    <citation type="submission" date="2021-07" db="EMBL/GenBank/DDBJ databases">
        <authorList>
            <person name="Catto M.A."/>
            <person name="Jacobson A."/>
            <person name="Kennedy G."/>
            <person name="Labadie P."/>
            <person name="Hunt B.G."/>
            <person name="Srinivasan R."/>
        </authorList>
    </citation>
    <scope>NUCLEOTIDE SEQUENCE</scope>
    <source>
        <strain evidence="17">PL_HMW_Pooled</strain>
        <tissue evidence="17">Head</tissue>
    </source>
</reference>
<dbReference type="SUPFAM" id="SSF52743">
    <property type="entry name" value="Subtilisin-like"/>
    <property type="match status" value="1"/>
</dbReference>
<dbReference type="InterPro" id="IPR048383">
    <property type="entry name" value="TPPII_Ig-like-1"/>
</dbReference>
<dbReference type="EMBL" id="JAHWGI010001240">
    <property type="protein sequence ID" value="KAK3925767.1"/>
    <property type="molecule type" value="Genomic_DNA"/>
</dbReference>
<proteinExistence type="inferred from homology"/>
<dbReference type="InterPro" id="IPR048384">
    <property type="entry name" value="TPPII_GBD"/>
</dbReference>
<dbReference type="InterPro" id="IPR000209">
    <property type="entry name" value="Peptidase_S8/S53_dom"/>
</dbReference>
<feature type="domain" description="Tripeptidyl-peptidase II first Ig-like" evidence="15">
    <location>
        <begin position="568"/>
        <end position="685"/>
    </location>
</feature>
<feature type="domain" description="Tripeptidyl peptidase II second Ig-like" evidence="13">
    <location>
        <begin position="830"/>
        <end position="1010"/>
    </location>
</feature>
<dbReference type="InterPro" id="IPR034051">
    <property type="entry name" value="TPP_II_domain"/>
</dbReference>
<feature type="compositionally biased region" description="Polar residues" evidence="11">
    <location>
        <begin position="1069"/>
        <end position="1084"/>
    </location>
</feature>
<evidence type="ECO:0000256" key="6">
    <source>
        <dbReference type="ARBA" id="ARBA00022670"/>
    </source>
</evidence>
<evidence type="ECO:0000256" key="7">
    <source>
        <dbReference type="ARBA" id="ARBA00022801"/>
    </source>
</evidence>
<keyword evidence="8 10" id="KW-0720">Serine protease</keyword>
<dbReference type="GO" id="GO:0006508">
    <property type="term" value="P:proteolysis"/>
    <property type="evidence" value="ECO:0007669"/>
    <property type="project" value="UniProtKB-KW"/>
</dbReference>
<dbReference type="InterPro" id="IPR015500">
    <property type="entry name" value="Peptidase_S8_subtilisin-rel"/>
</dbReference>
<dbReference type="CDD" id="cd04857">
    <property type="entry name" value="Peptidases_S8_Tripeptidyl_Aminopeptidase_II"/>
    <property type="match status" value="1"/>
</dbReference>
<evidence type="ECO:0000256" key="2">
    <source>
        <dbReference type="ARBA" id="ARBA00011073"/>
    </source>
</evidence>
<evidence type="ECO:0000313" key="18">
    <source>
        <dbReference type="Proteomes" id="UP001219518"/>
    </source>
</evidence>
<feature type="domain" description="Tripeptidyl peptidase II C-terminal" evidence="14">
    <location>
        <begin position="1097"/>
        <end position="1165"/>
    </location>
</feature>
<feature type="active site" description="Charge relay system" evidence="10">
    <location>
        <position position="76"/>
    </location>
</feature>
<dbReference type="FunFam" id="3.40.50.200:FF:000039">
    <property type="entry name" value="Predicted protein"/>
    <property type="match status" value="1"/>
</dbReference>
<evidence type="ECO:0000256" key="5">
    <source>
        <dbReference type="ARBA" id="ARBA00022438"/>
    </source>
</evidence>
<dbReference type="GO" id="GO:0004177">
    <property type="term" value="F:aminopeptidase activity"/>
    <property type="evidence" value="ECO:0007669"/>
    <property type="project" value="UniProtKB-KW"/>
</dbReference>
<dbReference type="GO" id="GO:0008240">
    <property type="term" value="F:tripeptidyl-peptidase activity"/>
    <property type="evidence" value="ECO:0007669"/>
    <property type="project" value="UniProtKB-EC"/>
</dbReference>
<evidence type="ECO:0000259" key="14">
    <source>
        <dbReference type="Pfam" id="PF12583"/>
    </source>
</evidence>
<evidence type="ECO:0000313" key="17">
    <source>
        <dbReference type="EMBL" id="KAK3925767.1"/>
    </source>
</evidence>
<dbReference type="GO" id="GO:0005829">
    <property type="term" value="C:cytosol"/>
    <property type="evidence" value="ECO:0007669"/>
    <property type="project" value="TreeGrafter"/>
</dbReference>
<name>A0AAE1HQW1_9NEOP</name>
<dbReference type="Pfam" id="PF12583">
    <property type="entry name" value="TPPII_C"/>
    <property type="match status" value="1"/>
</dbReference>
<evidence type="ECO:0000259" key="12">
    <source>
        <dbReference type="Pfam" id="PF00082"/>
    </source>
</evidence>
<reference evidence="17" key="2">
    <citation type="journal article" date="2023" name="BMC Genomics">
        <title>Pest status, molecular evolution, and epigenetic factors derived from the genome assembly of Frankliniella fusca, a thysanopteran phytovirus vector.</title>
        <authorList>
            <person name="Catto M.A."/>
            <person name="Labadie P.E."/>
            <person name="Jacobson A.L."/>
            <person name="Kennedy G.G."/>
            <person name="Srinivasan R."/>
            <person name="Hunt B.G."/>
        </authorList>
    </citation>
    <scope>NUCLEOTIDE SEQUENCE</scope>
    <source>
        <strain evidence="17">PL_HMW_Pooled</strain>
    </source>
</reference>
<comment type="caution">
    <text evidence="17">The sequence shown here is derived from an EMBL/GenBank/DDBJ whole genome shotgun (WGS) entry which is preliminary data.</text>
</comment>
<feature type="compositionally biased region" description="Basic and acidic residues" evidence="11">
    <location>
        <begin position="1096"/>
        <end position="1105"/>
    </location>
</feature>
<dbReference type="Gene3D" id="2.60.40.3170">
    <property type="match status" value="1"/>
</dbReference>
<comment type="similarity">
    <text evidence="2 10">Belongs to the peptidase S8 family.</text>
</comment>
<dbReference type="PANTHER" id="PTHR43806:SF14">
    <property type="entry name" value="TRIPEPTIDYL-PEPTIDASE 2"/>
    <property type="match status" value="1"/>
</dbReference>
<dbReference type="Pfam" id="PF00082">
    <property type="entry name" value="Peptidase_S8"/>
    <property type="match status" value="1"/>
</dbReference>
<dbReference type="InterPro" id="IPR022232">
    <property type="entry name" value="TPPII_C_art"/>
</dbReference>
<organism evidence="17 18">
    <name type="scientific">Frankliniella fusca</name>
    <dbReference type="NCBI Taxonomy" id="407009"/>
    <lineage>
        <taxon>Eukaryota</taxon>
        <taxon>Metazoa</taxon>
        <taxon>Ecdysozoa</taxon>
        <taxon>Arthropoda</taxon>
        <taxon>Hexapoda</taxon>
        <taxon>Insecta</taxon>
        <taxon>Pterygota</taxon>
        <taxon>Neoptera</taxon>
        <taxon>Paraneoptera</taxon>
        <taxon>Thysanoptera</taxon>
        <taxon>Terebrantia</taxon>
        <taxon>Thripoidea</taxon>
        <taxon>Thripidae</taxon>
        <taxon>Frankliniella</taxon>
    </lineage>
</organism>
<evidence type="ECO:0000256" key="3">
    <source>
        <dbReference type="ARBA" id="ARBA00012462"/>
    </source>
</evidence>
<sequence length="1351" mass="149580">MLATNRVVVCPKQIRAGCVLFNDFCFASKATSVTMSLIDTEFPVSALLPKKETGVTSFLAKYPEYDGRGITIAILDSGIDPGAPGLQVTSTGEKKLVEVYDCSGAGDVDISSVVKAKDGQIVGLTGRTLKIPNTWKNPSGNYHIGLKNAYELYTSSVRERIAKEKKEKNWDPAHKLAVADATRKCREFEKEHPQETNMKPFDKMISDDLEAQVDVLTEADKKYVSQGPTYDCVVFNDGDVWRACIDTSCSGDLASCKVVGEYSKTYDYSQLTPSDQFNYAINVWDDGKILEIVGMCSSHGTHVAAIAAANFPDEPEKNGVAPGAQVISLCIGDLRLSSMETGTAMTRAMIRVMQNNKRKIHVMNMSYGEHPHYSTSGRVIDMINDVIDKYGPVWVCSAGNEGPALSTISTPPNVNANTLIGFDFVSTGVGAYVSPEMMVAEYSLRQKLPGTSTTWTSRGPTPTGDPGVNVCAPGAAITSVPQFMLRNCMLMNGTSMASPHVCGVVALLLSGMMQRNLPYTPYSVKRALENSAQFIDSQDKFGQGEGLVQVDKAFDHLATYHNQPERDVRFHLTCGNQMMRGIYLRDAFRDKPEDVVVKVDPVFFKSSDLESYPAKTNFNMNLILTCDKPWVSHPSHLCLMNMSRTISIRIDPTSLPTGVHTTSVKAYDSSCIEKGPVFRILITLVQPHVFSANQEKKELAFNDVVFKPSQMQRHYILVPENATWAVIKLLANDRCNVRLHTLQLRPRKTSKSNQYHKSIQLNPNIESVHSLAVKGGIIMEVVVAKFWTDMTESTLHYSIAFHGIKPDRFDVIMQATQGILTMDLYSGPMSEELAPSASLRSVVSVCKPIDAKVGVLSPDRDMIPDGRQIYELQLSYTFQIKHETDVTICCPFLSHLLYESEYESQLWMLFSSSKKYICSGDAYSDSASAIKLDKGEYTLRMHVRHERKDLLEKLNDKPMLVSQKLSSVLTLDIFGTEQAALTGGRQLTGHVLHKNQILPIYIAPITNDKKDRITKAASLGQYLSGSISYAKDELGKKACVYPLRYILPEVSKSSSSNKSSSAEKDARNGVSSVTLGPVSSTSINGTSEPSTSSPSKDSKDKSKMKGEDYNEALQDFKISILEKLERGEHADALYEELRAANPQKLSIAMAMLKNLKSSWEKSPYPILGDLSPPCGDPALLNRVLTLVSHIIEQADQNAVLAYYGTKVDLNADAAKVKSHFDQLKTAIVEAYVAKGIVLCCQYLLISESEKDSKEPKDKAASLVEIDCVRRELFKFVDQKDSSIQIFLMWHAALHGFVGRLIRMILNCSNEKPSKELDRALVAALRSNNWDYWANHIEESSHVRSPLSYRLF</sequence>
<feature type="region of interest" description="Disordered" evidence="11">
    <location>
        <begin position="1052"/>
        <end position="1105"/>
    </location>
</feature>
<dbReference type="EC" id="3.4.14.10" evidence="3"/>
<feature type="active site" description="Charge relay system" evidence="10">
    <location>
        <position position="495"/>
    </location>
</feature>
<dbReference type="Gene3D" id="3.40.50.200">
    <property type="entry name" value="Peptidase S8/S53 domain"/>
    <property type="match status" value="1"/>
</dbReference>
<dbReference type="Pfam" id="PF12580">
    <property type="entry name" value="TPPII"/>
    <property type="match status" value="1"/>
</dbReference>
<keyword evidence="5" id="KW-0031">Aminopeptidase</keyword>
<feature type="active site" description="Charge relay system" evidence="10">
    <location>
        <position position="299"/>
    </location>
</feature>
<feature type="compositionally biased region" description="Low complexity" evidence="11">
    <location>
        <begin position="1085"/>
        <end position="1095"/>
    </location>
</feature>
<evidence type="ECO:0000256" key="10">
    <source>
        <dbReference type="PROSITE-ProRule" id="PRU01240"/>
    </source>
</evidence>
<dbReference type="Gene3D" id="1.25.40.710">
    <property type="match status" value="1"/>
</dbReference>
<evidence type="ECO:0000256" key="1">
    <source>
        <dbReference type="ARBA" id="ARBA00001910"/>
    </source>
</evidence>
<dbReference type="InterPro" id="IPR036852">
    <property type="entry name" value="Peptidase_S8/S53_dom_sf"/>
</dbReference>
<evidence type="ECO:0000259" key="15">
    <source>
        <dbReference type="Pfam" id="PF21223"/>
    </source>
</evidence>
<dbReference type="FunFam" id="3.40.50.200:FF:000003">
    <property type="entry name" value="Tripeptidyl peptidase 2"/>
    <property type="match status" value="1"/>
</dbReference>
<dbReference type="Gene3D" id="6.10.250.3080">
    <property type="match status" value="1"/>
</dbReference>
<dbReference type="Pfam" id="PF21316">
    <property type="entry name" value="TPPII_GBD"/>
    <property type="match status" value="1"/>
</dbReference>
<accession>A0AAE1HQW1</accession>
<dbReference type="GO" id="GO:0004252">
    <property type="term" value="F:serine-type endopeptidase activity"/>
    <property type="evidence" value="ECO:0007669"/>
    <property type="project" value="UniProtKB-UniRule"/>
</dbReference>
<dbReference type="InterPro" id="IPR046939">
    <property type="entry name" value="TPPII_C_sf"/>
</dbReference>
<dbReference type="PROSITE" id="PS00138">
    <property type="entry name" value="SUBTILASE_SER"/>
    <property type="match status" value="1"/>
</dbReference>
<evidence type="ECO:0000256" key="4">
    <source>
        <dbReference type="ARBA" id="ARBA00020244"/>
    </source>
</evidence>
<dbReference type="InterPro" id="IPR022229">
    <property type="entry name" value="TPPII_Ig-like-2"/>
</dbReference>
<feature type="domain" description="Tripeptidyl-peptidase II galactose-binding" evidence="16">
    <location>
        <begin position="706"/>
        <end position="790"/>
    </location>
</feature>
<dbReference type="Proteomes" id="UP001219518">
    <property type="component" value="Unassembled WGS sequence"/>
</dbReference>
<keyword evidence="7 10" id="KW-0378">Hydrolase</keyword>
<protein>
    <recommendedName>
        <fullName evidence="4">Tripeptidyl-peptidase 2</fullName>
        <ecNumber evidence="3">3.4.14.10</ecNumber>
    </recommendedName>
    <alternativeName>
        <fullName evidence="9">Tripeptidyl aminopeptidase</fullName>
    </alternativeName>
</protein>
<evidence type="ECO:0000256" key="11">
    <source>
        <dbReference type="SAM" id="MobiDB-lite"/>
    </source>
</evidence>
<dbReference type="PRINTS" id="PR00723">
    <property type="entry name" value="SUBTILISIN"/>
</dbReference>
<dbReference type="InterPro" id="IPR046940">
    <property type="entry name" value="TPPII_Ig-like_sf"/>
</dbReference>
<comment type="catalytic activity">
    <reaction evidence="1">
        <text>Release of an N-terminal tripeptide from a polypeptide.</text>
        <dbReference type="EC" id="3.4.14.10"/>
    </reaction>
</comment>
<gene>
    <name evidence="17" type="ORF">KUF71_014016</name>
</gene>
<keyword evidence="6 10" id="KW-0645">Protease</keyword>
<dbReference type="Gene3D" id="2.20.25.690">
    <property type="match status" value="1"/>
</dbReference>
<evidence type="ECO:0000256" key="8">
    <source>
        <dbReference type="ARBA" id="ARBA00022825"/>
    </source>
</evidence>
<dbReference type="InterPro" id="IPR023828">
    <property type="entry name" value="Peptidase_S8_Ser-AS"/>
</dbReference>
<evidence type="ECO:0000259" key="16">
    <source>
        <dbReference type="Pfam" id="PF21316"/>
    </source>
</evidence>
<evidence type="ECO:0000259" key="13">
    <source>
        <dbReference type="Pfam" id="PF12580"/>
    </source>
</evidence>
<keyword evidence="18" id="KW-1185">Reference proteome</keyword>
<dbReference type="InterPro" id="IPR050131">
    <property type="entry name" value="Peptidase_S8_subtilisin-like"/>
</dbReference>
<dbReference type="PROSITE" id="PS51892">
    <property type="entry name" value="SUBTILASE"/>
    <property type="match status" value="1"/>
</dbReference>
<evidence type="ECO:0000256" key="9">
    <source>
        <dbReference type="ARBA" id="ARBA00032232"/>
    </source>
</evidence>